<feature type="domain" description="VRR-NUC" evidence="6">
    <location>
        <begin position="291"/>
        <end position="342"/>
    </location>
</feature>
<evidence type="ECO:0000256" key="1">
    <source>
        <dbReference type="ARBA" id="ARBA00022722"/>
    </source>
</evidence>
<dbReference type="Proteomes" id="UP001162029">
    <property type="component" value="Unassembled WGS sequence"/>
</dbReference>
<dbReference type="PANTHER" id="PTHR15749:SF4">
    <property type="entry name" value="FANCONI-ASSOCIATED NUCLEASE 1"/>
    <property type="match status" value="1"/>
</dbReference>
<dbReference type="GO" id="GO:0046872">
    <property type="term" value="F:metal ion binding"/>
    <property type="evidence" value="ECO:0007669"/>
    <property type="project" value="UniProtKB-KW"/>
</dbReference>
<dbReference type="GO" id="GO:0036297">
    <property type="term" value="P:interstrand cross-link repair"/>
    <property type="evidence" value="ECO:0007669"/>
    <property type="project" value="InterPro"/>
</dbReference>
<evidence type="ECO:0000313" key="8">
    <source>
        <dbReference type="Proteomes" id="UP001162029"/>
    </source>
</evidence>
<dbReference type="InterPro" id="IPR033315">
    <property type="entry name" value="Fan1-like"/>
</dbReference>
<keyword evidence="5" id="KW-0464">Manganese</keyword>
<sequence>MGVNDDGEDEEKTVPLETQASFDYRQDRIVGRPLNRQTGEKSRFVGYDDEPCTVEQLGLQYYRDHHPLNVVSKEIVKTGGWYGVHSEGSVFRNLFGVLMWDVLYACIPDVFQTPFQSAPLDFGYADVFYENRRDLIEKRIAQVKDEWTMEKLLAAFVTRWDSEFGKVSRFVHWPSDDVASLKFHLLTLAAIGRSELASLLRYMATSKEFHQAQNGLPDLLLLRIELSRPENDPLPLSPRWPIDCHDCLNVHSFCGMDERLNMNEKTCSSTALLDENGMLSEEKLDALPLNDVLQLLQNGNHVARLKLVEVKGPRDRLSVKQLLWLQIFNEEIGLDASMLHVEEPEIYAKRKKKEGIAKLAPKKRHKRRK</sequence>
<organism evidence="7 8">
    <name type="scientific">Peronospora destructor</name>
    <dbReference type="NCBI Taxonomy" id="86335"/>
    <lineage>
        <taxon>Eukaryota</taxon>
        <taxon>Sar</taxon>
        <taxon>Stramenopiles</taxon>
        <taxon>Oomycota</taxon>
        <taxon>Peronosporomycetes</taxon>
        <taxon>Peronosporales</taxon>
        <taxon>Peronosporaceae</taxon>
        <taxon>Peronospora</taxon>
    </lineage>
</organism>
<dbReference type="GO" id="GO:0004528">
    <property type="term" value="F:phosphodiesterase I activity"/>
    <property type="evidence" value="ECO:0007669"/>
    <property type="project" value="UniProtKB-EC"/>
</dbReference>
<comment type="caution">
    <text evidence="7">The sequence shown here is derived from an EMBL/GenBank/DDBJ whole genome shotgun (WGS) entry which is preliminary data.</text>
</comment>
<keyword evidence="4 5" id="KW-0460">Magnesium</keyword>
<proteinExistence type="inferred from homology"/>
<reference evidence="7" key="1">
    <citation type="submission" date="2022-12" db="EMBL/GenBank/DDBJ databases">
        <authorList>
            <person name="Webb A."/>
        </authorList>
    </citation>
    <scope>NUCLEOTIDE SEQUENCE</scope>
    <source>
        <strain evidence="7">Pd1</strain>
    </source>
</reference>
<gene>
    <name evidence="7" type="ORF">PDE001_LOCUS6426</name>
</gene>
<accession>A0AAV0UMV6</accession>
<dbReference type="GO" id="GO:0070336">
    <property type="term" value="F:flap-structured DNA binding"/>
    <property type="evidence" value="ECO:0007669"/>
    <property type="project" value="TreeGrafter"/>
</dbReference>
<dbReference type="Pfam" id="PF08774">
    <property type="entry name" value="VRR_NUC"/>
    <property type="match status" value="1"/>
</dbReference>
<evidence type="ECO:0000256" key="5">
    <source>
        <dbReference type="RuleBase" id="RU365033"/>
    </source>
</evidence>
<dbReference type="AlphaFoldDB" id="A0AAV0UMV6"/>
<evidence type="ECO:0000256" key="2">
    <source>
        <dbReference type="ARBA" id="ARBA00022723"/>
    </source>
</evidence>
<evidence type="ECO:0000313" key="7">
    <source>
        <dbReference type="EMBL" id="CAI5736834.1"/>
    </source>
</evidence>
<comment type="catalytic activity">
    <reaction evidence="5">
        <text>Hydrolytically removes 5'-nucleotides successively from the 3'-hydroxy termini of 3'-hydroxy-terminated oligonucleotides.</text>
        <dbReference type="EC" id="3.1.4.1"/>
    </reaction>
</comment>
<keyword evidence="8" id="KW-1185">Reference proteome</keyword>
<comment type="cofactor">
    <cofactor evidence="5">
        <name>Mg(2+)</name>
        <dbReference type="ChEBI" id="CHEBI:18420"/>
    </cofactor>
    <cofactor evidence="5">
        <name>Mn(2+)</name>
        <dbReference type="ChEBI" id="CHEBI:29035"/>
    </cofactor>
</comment>
<comment type="subcellular location">
    <subcellularLocation>
        <location evidence="5">Nucleus</location>
    </subcellularLocation>
</comment>
<comment type="function">
    <text evidence="5">Nuclease required for the repair of DNA interstrand cross-links (ICL). Acts as a 5'-3' exonuclease that anchors at a cut end of DNA and cleaves DNA successively at every third nucleotide, allowing to excise an ICL from one strand through flanking incisions.</text>
</comment>
<evidence type="ECO:0000256" key="4">
    <source>
        <dbReference type="ARBA" id="ARBA00022842"/>
    </source>
</evidence>
<protein>
    <recommendedName>
        <fullName evidence="5">Fanconi-associated nuclease</fullName>
        <ecNumber evidence="5">3.1.4.1</ecNumber>
    </recommendedName>
</protein>
<dbReference type="GO" id="GO:0008409">
    <property type="term" value="F:5'-3' exonuclease activity"/>
    <property type="evidence" value="ECO:0007669"/>
    <property type="project" value="TreeGrafter"/>
</dbReference>
<dbReference type="InterPro" id="IPR014883">
    <property type="entry name" value="VRR_NUC"/>
</dbReference>
<evidence type="ECO:0000256" key="3">
    <source>
        <dbReference type="ARBA" id="ARBA00022801"/>
    </source>
</evidence>
<keyword evidence="2 5" id="KW-0479">Metal-binding</keyword>
<name>A0AAV0UMV6_9STRA</name>
<dbReference type="GO" id="GO:0017108">
    <property type="term" value="F:5'-flap endonuclease activity"/>
    <property type="evidence" value="ECO:0007669"/>
    <property type="project" value="TreeGrafter"/>
</dbReference>
<keyword evidence="5" id="KW-0234">DNA repair</keyword>
<dbReference type="GO" id="GO:0005634">
    <property type="term" value="C:nucleus"/>
    <property type="evidence" value="ECO:0007669"/>
    <property type="project" value="UniProtKB-SubCell"/>
</dbReference>
<dbReference type="PANTHER" id="PTHR15749">
    <property type="entry name" value="FANCONI-ASSOCIATED NUCLEASE 1"/>
    <property type="match status" value="1"/>
</dbReference>
<comment type="similarity">
    <text evidence="5">Belongs to the FAN1 family.</text>
</comment>
<keyword evidence="3 5" id="KW-0378">Hydrolase</keyword>
<keyword evidence="5" id="KW-0539">Nucleus</keyword>
<dbReference type="EMBL" id="CANTFM010001208">
    <property type="protein sequence ID" value="CAI5736834.1"/>
    <property type="molecule type" value="Genomic_DNA"/>
</dbReference>
<evidence type="ECO:0000259" key="6">
    <source>
        <dbReference type="Pfam" id="PF08774"/>
    </source>
</evidence>
<dbReference type="EC" id="3.1.4.1" evidence="5"/>
<keyword evidence="5" id="KW-0227">DNA damage</keyword>
<keyword evidence="1 5" id="KW-0540">Nuclease</keyword>